<evidence type="ECO:0008006" key="7">
    <source>
        <dbReference type="Google" id="ProtNLM"/>
    </source>
</evidence>
<dbReference type="AlphaFoldDB" id="A0A1G8R5V8"/>
<comment type="subcellular location">
    <subcellularLocation>
        <location evidence="1">Cell outer membrane</location>
    </subcellularLocation>
</comment>
<dbReference type="EMBL" id="FNEK01000012">
    <property type="protein sequence ID" value="SDJ12361.1"/>
    <property type="molecule type" value="Genomic_DNA"/>
</dbReference>
<organism evidence="5 6">
    <name type="scientific">Aliiruegeria lutimaris</name>
    <dbReference type="NCBI Taxonomy" id="571298"/>
    <lineage>
        <taxon>Bacteria</taxon>
        <taxon>Pseudomonadati</taxon>
        <taxon>Pseudomonadota</taxon>
        <taxon>Alphaproteobacteria</taxon>
        <taxon>Rhodobacterales</taxon>
        <taxon>Roseobacteraceae</taxon>
        <taxon>Aliiruegeria</taxon>
    </lineage>
</organism>
<proteinExistence type="predicted"/>
<dbReference type="Gene3D" id="2.40.170.20">
    <property type="entry name" value="TonB-dependent receptor, beta-barrel domain"/>
    <property type="match status" value="1"/>
</dbReference>
<reference evidence="5 6" key="1">
    <citation type="submission" date="2016-10" db="EMBL/GenBank/DDBJ databases">
        <authorList>
            <person name="de Groot N.N."/>
        </authorList>
    </citation>
    <scope>NUCLEOTIDE SEQUENCE [LARGE SCALE GENOMIC DNA]</scope>
    <source>
        <strain evidence="5 6">DSM 25294</strain>
    </source>
</reference>
<evidence type="ECO:0000256" key="3">
    <source>
        <dbReference type="ARBA" id="ARBA00023237"/>
    </source>
</evidence>
<dbReference type="Proteomes" id="UP000199382">
    <property type="component" value="Unassembled WGS sequence"/>
</dbReference>
<keyword evidence="4" id="KW-0732">Signal</keyword>
<name>A0A1G8R5V8_9RHOB</name>
<evidence type="ECO:0000256" key="4">
    <source>
        <dbReference type="SAM" id="SignalP"/>
    </source>
</evidence>
<evidence type="ECO:0000313" key="6">
    <source>
        <dbReference type="Proteomes" id="UP000199382"/>
    </source>
</evidence>
<dbReference type="InterPro" id="IPR036942">
    <property type="entry name" value="Beta-barrel_TonB_sf"/>
</dbReference>
<evidence type="ECO:0000256" key="1">
    <source>
        <dbReference type="ARBA" id="ARBA00004442"/>
    </source>
</evidence>
<sequence>MGATRHPELLAGLLALAMVAAPACAVTVQEDASDFYFDVGSGLEINDNYESLEDPLGTTSLWVTDFALGYETETRREKFSFKTGARFELGDFAEDPDRTSQWINPFATLRYRREGSGSFFRTKLDYRERDNGIDLDRDFDSSTDLVVDQGTRRDTEAKIEMAVGLESPTWAKAELAYHQRRFSDTTDPDLTDRDTFRVEGELGFALTRTSSLLLVAGYRERDVIDDLDDDEEHSSVGAGLQSQLSPDLTLRALLRYERNELTSPASEGRETSVKESPTVDLSLVKDLRNGNLRFALKSDLDSNGVRTTARIGRKLDLQRGQMNFTVGATWLDDGRVTPVGAVKWERDYRTRQLSLDFNSAVYTDDDQNEALRNRLAFRLDQELTVQDGLRFDVSVLASDDLDGEGGDYRQAAASISYFRSIQSDLSLVTGYRHAFSDDGDNKNVVTENKVFVRIDKRFSLRP</sequence>
<keyword evidence="6" id="KW-1185">Reference proteome</keyword>
<keyword evidence="2" id="KW-0472">Membrane</keyword>
<dbReference type="STRING" id="571298.SAMN04488026_101267"/>
<dbReference type="RefSeq" id="WP_093153074.1">
    <property type="nucleotide sequence ID" value="NZ_FNEK01000012.1"/>
</dbReference>
<dbReference type="OrthoDB" id="7756354at2"/>
<gene>
    <name evidence="5" type="ORF">SAMN04488026_101267</name>
</gene>
<dbReference type="SUPFAM" id="SSF56935">
    <property type="entry name" value="Porins"/>
    <property type="match status" value="1"/>
</dbReference>
<feature type="signal peptide" evidence="4">
    <location>
        <begin position="1"/>
        <end position="25"/>
    </location>
</feature>
<accession>A0A1G8R5V8</accession>
<protein>
    <recommendedName>
        <fullName evidence="7">Beta-barrel porin 2</fullName>
    </recommendedName>
</protein>
<evidence type="ECO:0000256" key="2">
    <source>
        <dbReference type="ARBA" id="ARBA00023136"/>
    </source>
</evidence>
<feature type="chain" id="PRO_5011478351" description="Beta-barrel porin 2" evidence="4">
    <location>
        <begin position="26"/>
        <end position="462"/>
    </location>
</feature>
<dbReference type="GO" id="GO:0009279">
    <property type="term" value="C:cell outer membrane"/>
    <property type="evidence" value="ECO:0007669"/>
    <property type="project" value="UniProtKB-SubCell"/>
</dbReference>
<keyword evidence="3" id="KW-0998">Cell outer membrane</keyword>
<evidence type="ECO:0000313" key="5">
    <source>
        <dbReference type="EMBL" id="SDJ12361.1"/>
    </source>
</evidence>